<dbReference type="Gene3D" id="3.40.50.620">
    <property type="entry name" value="HUPs"/>
    <property type="match status" value="1"/>
</dbReference>
<name>A0A316VCS8_9BASI</name>
<dbReference type="STRING" id="1280837.A0A316VCS8"/>
<evidence type="ECO:0000256" key="4">
    <source>
        <dbReference type="ARBA" id="ARBA00022643"/>
    </source>
</evidence>
<evidence type="ECO:0000313" key="15">
    <source>
        <dbReference type="EMBL" id="PWN34928.1"/>
    </source>
</evidence>
<dbReference type="PANTHER" id="PTHR23293">
    <property type="entry name" value="FAD SYNTHETASE-RELATED FMN ADENYLYLTRANSFERASE"/>
    <property type="match status" value="1"/>
</dbReference>
<evidence type="ECO:0000256" key="12">
    <source>
        <dbReference type="ARBA" id="ARBA00049494"/>
    </source>
</evidence>
<feature type="region of interest" description="Disordered" evidence="13">
    <location>
        <begin position="146"/>
        <end position="203"/>
    </location>
</feature>
<dbReference type="InterPro" id="IPR014729">
    <property type="entry name" value="Rossmann-like_a/b/a_fold"/>
</dbReference>
<evidence type="ECO:0000256" key="2">
    <source>
        <dbReference type="ARBA" id="ARBA00012393"/>
    </source>
</evidence>
<evidence type="ECO:0000256" key="13">
    <source>
        <dbReference type="SAM" id="MobiDB-lite"/>
    </source>
</evidence>
<reference evidence="15 16" key="1">
    <citation type="journal article" date="2018" name="Mol. Biol. Evol.">
        <title>Broad Genomic Sampling Reveals a Smut Pathogenic Ancestry of the Fungal Clade Ustilaginomycotina.</title>
        <authorList>
            <person name="Kijpornyongpan T."/>
            <person name="Mondo S.J."/>
            <person name="Barry K."/>
            <person name="Sandor L."/>
            <person name="Lee J."/>
            <person name="Lipzen A."/>
            <person name="Pangilinan J."/>
            <person name="LaButti K."/>
            <person name="Hainaut M."/>
            <person name="Henrissat B."/>
            <person name="Grigoriev I.V."/>
            <person name="Spatafora J.W."/>
            <person name="Aime M.C."/>
        </authorList>
    </citation>
    <scope>NUCLEOTIDE SEQUENCE [LARGE SCALE GENOMIC DNA]</scope>
    <source>
        <strain evidence="15 16">MCA 3882</strain>
    </source>
</reference>
<dbReference type="InterPro" id="IPR002500">
    <property type="entry name" value="PAPS_reduct_dom"/>
</dbReference>
<evidence type="ECO:0000256" key="11">
    <source>
        <dbReference type="ARBA" id="ARBA00031871"/>
    </source>
</evidence>
<keyword evidence="4" id="KW-0288">FMN</keyword>
<keyword evidence="16" id="KW-1185">Reference proteome</keyword>
<dbReference type="GeneID" id="37017529"/>
<dbReference type="FunCoup" id="A0A316VCS8">
    <property type="interactions" value="120"/>
</dbReference>
<feature type="non-terminal residue" evidence="15">
    <location>
        <position position="1"/>
    </location>
</feature>
<evidence type="ECO:0000256" key="5">
    <source>
        <dbReference type="ARBA" id="ARBA00022679"/>
    </source>
</evidence>
<evidence type="ECO:0000256" key="7">
    <source>
        <dbReference type="ARBA" id="ARBA00022741"/>
    </source>
</evidence>
<dbReference type="GO" id="GO:0016787">
    <property type="term" value="F:hydrolase activity"/>
    <property type="evidence" value="ECO:0007669"/>
    <property type="project" value="UniProtKB-KW"/>
</dbReference>
<keyword evidence="7" id="KW-0547">Nucleotide-binding</keyword>
<keyword evidence="5" id="KW-0808">Transferase</keyword>
<evidence type="ECO:0000256" key="1">
    <source>
        <dbReference type="ARBA" id="ARBA00004726"/>
    </source>
</evidence>
<comment type="pathway">
    <text evidence="1">Cofactor biosynthesis; FAD biosynthesis; FAD from FMN: step 1/1.</text>
</comment>
<organism evidence="15 16">
    <name type="scientific">Meira miltonrushii</name>
    <dbReference type="NCBI Taxonomy" id="1280837"/>
    <lineage>
        <taxon>Eukaryota</taxon>
        <taxon>Fungi</taxon>
        <taxon>Dikarya</taxon>
        <taxon>Basidiomycota</taxon>
        <taxon>Ustilaginomycotina</taxon>
        <taxon>Exobasidiomycetes</taxon>
        <taxon>Exobasidiales</taxon>
        <taxon>Brachybasidiaceae</taxon>
        <taxon>Meira</taxon>
    </lineage>
</organism>
<evidence type="ECO:0000259" key="14">
    <source>
        <dbReference type="Pfam" id="PF01507"/>
    </source>
</evidence>
<dbReference type="OrthoDB" id="270728at2759"/>
<dbReference type="EMBL" id="KZ819603">
    <property type="protein sequence ID" value="PWN34928.1"/>
    <property type="molecule type" value="Genomic_DNA"/>
</dbReference>
<accession>A0A316VCS8</accession>
<evidence type="ECO:0000256" key="10">
    <source>
        <dbReference type="ARBA" id="ARBA00031145"/>
    </source>
</evidence>
<comment type="catalytic activity">
    <reaction evidence="12">
        <text>FMN + ATP + H(+) = FAD + diphosphate</text>
        <dbReference type="Rhea" id="RHEA:17237"/>
        <dbReference type="ChEBI" id="CHEBI:15378"/>
        <dbReference type="ChEBI" id="CHEBI:30616"/>
        <dbReference type="ChEBI" id="CHEBI:33019"/>
        <dbReference type="ChEBI" id="CHEBI:57692"/>
        <dbReference type="ChEBI" id="CHEBI:58210"/>
        <dbReference type="EC" id="2.7.7.2"/>
    </reaction>
</comment>
<feature type="domain" description="Phosphoadenosine phosphosulphate reductase" evidence="14">
    <location>
        <begin position="56"/>
        <end position="223"/>
    </location>
</feature>
<dbReference type="Proteomes" id="UP000245771">
    <property type="component" value="Unassembled WGS sequence"/>
</dbReference>
<dbReference type="CDD" id="cd23948">
    <property type="entry name" value="FAD_synthase"/>
    <property type="match status" value="1"/>
</dbReference>
<keyword evidence="8" id="KW-0274">FAD</keyword>
<evidence type="ECO:0000256" key="9">
    <source>
        <dbReference type="ARBA" id="ARBA00022840"/>
    </source>
</evidence>
<sequence length="311" mass="35437">PSQPAPQSWLRAIDNTYALFEEEQNRKQYGDLATKVKDAVKLCEEVIDELGINHSTLSFNGGKDCTVLVHILAAVLRRKKRRTTNSITEDNMLECIPSLYITCTSPFQEVEDFVAESIRRYNLLLVRQKGSMKEALELYLNGQGDEEGSAAGTRSTTANTASQQQNGHHPHRDVKAIFVGTRRTDPHGADLTPRKQTDPGWPDVERIQPILDWTYQDVWEFLRCPLFAVKQDEVCDEKQQQWGQTYGVPYCSLYDEGYTSLGSTYNTFPNPILDTRKGEPIDEQDRHKHRWLPAYRLEDESQERAGRGSSA</sequence>
<dbReference type="AlphaFoldDB" id="A0A316VCS8"/>
<keyword evidence="6" id="KW-0548">Nucleotidyltransferase</keyword>
<dbReference type="GO" id="GO:0005524">
    <property type="term" value="F:ATP binding"/>
    <property type="evidence" value="ECO:0007669"/>
    <property type="project" value="UniProtKB-KW"/>
</dbReference>
<dbReference type="GO" id="GO:0006747">
    <property type="term" value="P:FAD biosynthetic process"/>
    <property type="evidence" value="ECO:0007669"/>
    <property type="project" value="TreeGrafter"/>
</dbReference>
<dbReference type="GO" id="GO:0003919">
    <property type="term" value="F:FMN adenylyltransferase activity"/>
    <property type="evidence" value="ECO:0007669"/>
    <property type="project" value="UniProtKB-EC"/>
</dbReference>
<evidence type="ECO:0000256" key="8">
    <source>
        <dbReference type="ARBA" id="ARBA00022827"/>
    </source>
</evidence>
<evidence type="ECO:0000256" key="6">
    <source>
        <dbReference type="ARBA" id="ARBA00022695"/>
    </source>
</evidence>
<keyword evidence="9" id="KW-0067">ATP-binding</keyword>
<evidence type="ECO:0000256" key="3">
    <source>
        <dbReference type="ARBA" id="ARBA00022630"/>
    </source>
</evidence>
<dbReference type="PANTHER" id="PTHR23293:SF9">
    <property type="entry name" value="FAD SYNTHASE"/>
    <property type="match status" value="1"/>
</dbReference>
<proteinExistence type="predicted"/>
<keyword evidence="3" id="KW-0285">Flavoprotein</keyword>
<dbReference type="RefSeq" id="XP_025355230.1">
    <property type="nucleotide sequence ID" value="XM_025495748.1"/>
</dbReference>
<protein>
    <recommendedName>
        <fullName evidence="2">FAD synthase</fullName>
        <ecNumber evidence="2">2.7.7.2</ecNumber>
    </recommendedName>
    <alternativeName>
        <fullName evidence="10">FAD pyrophosphorylase</fullName>
    </alternativeName>
    <alternativeName>
        <fullName evidence="11">FMN adenylyltransferase</fullName>
    </alternativeName>
</protein>
<evidence type="ECO:0000313" key="16">
    <source>
        <dbReference type="Proteomes" id="UP000245771"/>
    </source>
</evidence>
<feature type="compositionally biased region" description="Basic and acidic residues" evidence="13">
    <location>
        <begin position="182"/>
        <end position="197"/>
    </location>
</feature>
<dbReference type="EC" id="2.7.7.2" evidence="2"/>
<gene>
    <name evidence="15" type="ORF">FA14DRAFT_105595</name>
</gene>
<dbReference type="InParanoid" id="A0A316VCS8"/>
<feature type="compositionally biased region" description="Polar residues" evidence="13">
    <location>
        <begin position="152"/>
        <end position="167"/>
    </location>
</feature>
<dbReference type="Pfam" id="PF01507">
    <property type="entry name" value="PAPS_reduct"/>
    <property type="match status" value="1"/>
</dbReference>
<feature type="non-terminal residue" evidence="15">
    <location>
        <position position="311"/>
    </location>
</feature>
<keyword evidence="15" id="KW-0378">Hydrolase</keyword>
<dbReference type="SUPFAM" id="SSF52402">
    <property type="entry name" value="Adenine nucleotide alpha hydrolases-like"/>
    <property type="match status" value="1"/>
</dbReference>